<keyword evidence="6" id="KW-1185">Reference proteome</keyword>
<feature type="compositionally biased region" description="Basic and acidic residues" evidence="2">
    <location>
        <begin position="157"/>
        <end position="174"/>
    </location>
</feature>
<evidence type="ECO:0000259" key="4">
    <source>
        <dbReference type="PROSITE" id="PS50015"/>
    </source>
</evidence>
<dbReference type="AlphaFoldDB" id="A0A914ATW3"/>
<dbReference type="Proteomes" id="UP000887568">
    <property type="component" value="Unplaced"/>
</dbReference>
<dbReference type="RefSeq" id="XP_038067213.1">
    <property type="nucleotide sequence ID" value="XM_038211285.1"/>
</dbReference>
<feature type="region of interest" description="Disordered" evidence="2">
    <location>
        <begin position="137"/>
        <end position="174"/>
    </location>
</feature>
<proteinExistence type="predicted"/>
<dbReference type="GeneID" id="119737163"/>
<dbReference type="EnsemblMetazoa" id="XM_038211284.1">
    <property type="protein sequence ID" value="XP_038067212.1"/>
    <property type="gene ID" value="LOC119737163"/>
</dbReference>
<protein>
    <recommendedName>
        <fullName evidence="4">Saposin B-type domain-containing protein</fullName>
    </recommendedName>
</protein>
<organism evidence="5 6">
    <name type="scientific">Patiria miniata</name>
    <name type="common">Bat star</name>
    <name type="synonym">Asterina miniata</name>
    <dbReference type="NCBI Taxonomy" id="46514"/>
    <lineage>
        <taxon>Eukaryota</taxon>
        <taxon>Metazoa</taxon>
        <taxon>Echinodermata</taxon>
        <taxon>Eleutherozoa</taxon>
        <taxon>Asterozoa</taxon>
        <taxon>Asteroidea</taxon>
        <taxon>Valvatacea</taxon>
        <taxon>Valvatida</taxon>
        <taxon>Asterinidae</taxon>
        <taxon>Patiria</taxon>
    </lineage>
</organism>
<dbReference type="OrthoDB" id="5984892at2759"/>
<dbReference type="InterPro" id="IPR011001">
    <property type="entry name" value="Saposin-like"/>
</dbReference>
<evidence type="ECO:0000313" key="5">
    <source>
        <dbReference type="EnsemblMetazoa" id="XP_038067212.1"/>
    </source>
</evidence>
<evidence type="ECO:0000256" key="2">
    <source>
        <dbReference type="SAM" id="MobiDB-lite"/>
    </source>
</evidence>
<name>A0A914ATW3_PATMI</name>
<feature type="chain" id="PRO_5038275718" description="Saposin B-type domain-containing protein" evidence="3">
    <location>
        <begin position="22"/>
        <end position="174"/>
    </location>
</feature>
<keyword evidence="1" id="KW-1015">Disulfide bond</keyword>
<keyword evidence="3" id="KW-0732">Signal</keyword>
<evidence type="ECO:0000256" key="1">
    <source>
        <dbReference type="ARBA" id="ARBA00023157"/>
    </source>
</evidence>
<feature type="domain" description="Saposin B-type" evidence="4">
    <location>
        <begin position="29"/>
        <end position="128"/>
    </location>
</feature>
<dbReference type="SUPFAM" id="SSF47862">
    <property type="entry name" value="Saposin"/>
    <property type="match status" value="1"/>
</dbReference>
<dbReference type="InterPro" id="IPR008139">
    <property type="entry name" value="SaposinB_dom"/>
</dbReference>
<evidence type="ECO:0000256" key="3">
    <source>
        <dbReference type="SAM" id="SignalP"/>
    </source>
</evidence>
<feature type="signal peptide" evidence="3">
    <location>
        <begin position="1"/>
        <end position="21"/>
    </location>
</feature>
<dbReference type="EnsemblMetazoa" id="XM_038211285.1">
    <property type="protein sequence ID" value="XP_038067213.1"/>
    <property type="gene ID" value="LOC119737163"/>
</dbReference>
<evidence type="ECO:0000313" key="6">
    <source>
        <dbReference type="Proteomes" id="UP000887568"/>
    </source>
</evidence>
<dbReference type="RefSeq" id="XP_038067212.1">
    <property type="nucleotide sequence ID" value="XM_038211284.1"/>
</dbReference>
<reference evidence="5" key="1">
    <citation type="submission" date="2022-11" db="UniProtKB">
        <authorList>
            <consortium name="EnsemblMetazoa"/>
        </authorList>
    </citation>
    <scope>IDENTIFICATION</scope>
</reference>
<dbReference type="PROSITE" id="PS50015">
    <property type="entry name" value="SAP_B"/>
    <property type="match status" value="1"/>
</dbReference>
<accession>A0A914ATW3</accession>
<dbReference type="Gene3D" id="1.10.225.10">
    <property type="entry name" value="Saposin-like"/>
    <property type="match status" value="1"/>
</dbReference>
<sequence>MQYQWLLSIIVLALAILYASAYKPTKFGKEVVCEGCHAFVAESAKLMNRKHTSRDKIETQIKDALKRTCDTEHLRAYEFSPPNMKKVCDYWATEYKKEITQVFKEYSDPEEREIALCFDVTDACIGVDRSNFRINKYKGPSRKAVREQTGKSKMTGKKKESADDEKEKAKKEEL</sequence>